<dbReference type="AlphaFoldDB" id="A0AAI9UQS1"/>
<keyword evidence="2" id="KW-1185">Reference proteome</keyword>
<sequence length="55" mass="5596">MPLVYGSGTRRGQVLASAVLSSNARSAALTANGCTFTAVSTVAWIPLALGARGFR</sequence>
<reference evidence="1" key="1">
    <citation type="submission" date="2016-11" db="EMBL/GenBank/DDBJ databases">
        <title>The genome sequence of Colletotrichum cuscutae.</title>
        <authorList>
            <person name="Baroncelli R."/>
        </authorList>
    </citation>
    <scope>NUCLEOTIDE SEQUENCE</scope>
    <source>
        <strain evidence="1">IMI 304802</strain>
    </source>
</reference>
<organism evidence="1 2">
    <name type="scientific">Colletotrichum cuscutae</name>
    <dbReference type="NCBI Taxonomy" id="1209917"/>
    <lineage>
        <taxon>Eukaryota</taxon>
        <taxon>Fungi</taxon>
        <taxon>Dikarya</taxon>
        <taxon>Ascomycota</taxon>
        <taxon>Pezizomycotina</taxon>
        <taxon>Sordariomycetes</taxon>
        <taxon>Hypocreomycetidae</taxon>
        <taxon>Glomerellales</taxon>
        <taxon>Glomerellaceae</taxon>
        <taxon>Colletotrichum</taxon>
        <taxon>Colletotrichum acutatum species complex</taxon>
    </lineage>
</organism>
<proteinExistence type="predicted"/>
<evidence type="ECO:0000313" key="1">
    <source>
        <dbReference type="EMBL" id="KAK1462988.1"/>
    </source>
</evidence>
<dbReference type="EMBL" id="MPDP01000268">
    <property type="protein sequence ID" value="KAK1462988.1"/>
    <property type="molecule type" value="Genomic_DNA"/>
</dbReference>
<protein>
    <submittedName>
        <fullName evidence="1">Uncharacterized protein</fullName>
    </submittedName>
</protein>
<dbReference type="Proteomes" id="UP001239213">
    <property type="component" value="Unassembled WGS sequence"/>
</dbReference>
<gene>
    <name evidence="1" type="ORF">CCUS01_08393</name>
</gene>
<evidence type="ECO:0000313" key="2">
    <source>
        <dbReference type="Proteomes" id="UP001239213"/>
    </source>
</evidence>
<comment type="caution">
    <text evidence="1">The sequence shown here is derived from an EMBL/GenBank/DDBJ whole genome shotgun (WGS) entry which is preliminary data.</text>
</comment>
<name>A0AAI9UQS1_9PEZI</name>
<accession>A0AAI9UQS1</accession>